<sequence length="117" mass="13007">MKELVEKLSTGKHPVQVNRPDKSAGALKERIDLGYVHILFKETGTELGIKLKSNRCDFSMADFSNSKGKAHVEGGITLNYNKVKCVADIDLTTMEGEGYLIPLSDAEYDDLMDKKKN</sequence>
<protein>
    <submittedName>
        <fullName evidence="2">MbtH domain protein</fullName>
    </submittedName>
</protein>
<reference evidence="2 3" key="1">
    <citation type="submission" date="2020-09" db="EMBL/GenBank/DDBJ databases">
        <title>Genome sequences of type strains of Chitinophaga qingshengii and Chitinophaga varians.</title>
        <authorList>
            <person name="Kittiwongwattana C."/>
        </authorList>
    </citation>
    <scope>NUCLEOTIDE SEQUENCE [LARGE SCALE GENOMIC DNA]</scope>
    <source>
        <strain evidence="2 3">JCM 30026</strain>
    </source>
</reference>
<evidence type="ECO:0000313" key="3">
    <source>
        <dbReference type="Proteomes" id="UP000659124"/>
    </source>
</evidence>
<evidence type="ECO:0000256" key="1">
    <source>
        <dbReference type="SAM" id="MobiDB-lite"/>
    </source>
</evidence>
<feature type="region of interest" description="Disordered" evidence="1">
    <location>
        <begin position="1"/>
        <end position="23"/>
    </location>
</feature>
<gene>
    <name evidence="2" type="ORF">ICL07_02780</name>
</gene>
<comment type="caution">
    <text evidence="2">The sequence shown here is derived from an EMBL/GenBank/DDBJ whole genome shotgun (WGS) entry which is preliminary data.</text>
</comment>
<dbReference type="InterPro" id="IPR036552">
    <property type="entry name" value="CBF_bsu_sf"/>
</dbReference>
<name>A0ABR7TFW3_9BACT</name>
<dbReference type="EMBL" id="JACVFC010000001">
    <property type="protein sequence ID" value="MBC9929281.1"/>
    <property type="molecule type" value="Genomic_DNA"/>
</dbReference>
<organism evidence="2 3">
    <name type="scientific">Chitinophaga qingshengii</name>
    <dbReference type="NCBI Taxonomy" id="1569794"/>
    <lineage>
        <taxon>Bacteria</taxon>
        <taxon>Pseudomonadati</taxon>
        <taxon>Bacteroidota</taxon>
        <taxon>Chitinophagia</taxon>
        <taxon>Chitinophagales</taxon>
        <taxon>Chitinophagaceae</taxon>
        <taxon>Chitinophaga</taxon>
    </lineage>
</organism>
<dbReference type="Gene3D" id="2.40.250.10">
    <property type="entry name" value="Core binding factor, beta subunit"/>
    <property type="match status" value="1"/>
</dbReference>
<dbReference type="Proteomes" id="UP000659124">
    <property type="component" value="Unassembled WGS sequence"/>
</dbReference>
<dbReference type="SUPFAM" id="SSF50723">
    <property type="entry name" value="Core binding factor beta, CBF"/>
    <property type="match status" value="1"/>
</dbReference>
<evidence type="ECO:0000313" key="2">
    <source>
        <dbReference type="EMBL" id="MBC9929281.1"/>
    </source>
</evidence>
<accession>A0ABR7TFW3</accession>
<proteinExistence type="predicted"/>
<keyword evidence="3" id="KW-1185">Reference proteome</keyword>
<dbReference type="RefSeq" id="WP_188086420.1">
    <property type="nucleotide sequence ID" value="NZ_JACVFC010000001.1"/>
</dbReference>